<evidence type="ECO:0000313" key="4">
    <source>
        <dbReference type="Proteomes" id="UP000663828"/>
    </source>
</evidence>
<dbReference type="EMBL" id="CAJNOR010004213">
    <property type="protein sequence ID" value="CAF1484585.1"/>
    <property type="molecule type" value="Genomic_DNA"/>
</dbReference>
<dbReference type="AlphaFoldDB" id="A0A815S104"/>
<organism evidence="3 4">
    <name type="scientific">Adineta ricciae</name>
    <name type="common">Rotifer</name>
    <dbReference type="NCBI Taxonomy" id="249248"/>
    <lineage>
        <taxon>Eukaryota</taxon>
        <taxon>Metazoa</taxon>
        <taxon>Spiralia</taxon>
        <taxon>Gnathifera</taxon>
        <taxon>Rotifera</taxon>
        <taxon>Eurotatoria</taxon>
        <taxon>Bdelloidea</taxon>
        <taxon>Adinetida</taxon>
        <taxon>Adinetidae</taxon>
        <taxon>Adineta</taxon>
    </lineage>
</organism>
<proteinExistence type="predicted"/>
<keyword evidence="4" id="KW-1185">Reference proteome</keyword>
<evidence type="ECO:0000313" key="3">
    <source>
        <dbReference type="EMBL" id="CAF1484585.1"/>
    </source>
</evidence>
<keyword evidence="1" id="KW-0812">Transmembrane</keyword>
<dbReference type="Proteomes" id="UP000663852">
    <property type="component" value="Unassembled WGS sequence"/>
</dbReference>
<keyword evidence="1" id="KW-0472">Membrane</keyword>
<sequence length="219" mass="25120">MMSYTMVYIIILQWFMFYFGLVAVVPIFTASGEEIHIFRWTTMEDLQNTSCAVGEDLKKLYGYVTLDNQLEHYKVGVMLPGFSTPEIRKEECLSAASIFMLIGNPGIVWHVETGQCVKTTVQTEKVDIVDDKPVFATFKFLTTGHECNLTDPTVARFKFDKKRPQRLSYIENGGSTTKKQEEWCIREWMGSQIEVVADCDGNNPFLPAKMFEVYFLEVV</sequence>
<name>A0A815S104_ADIRI</name>
<dbReference type="Proteomes" id="UP000663828">
    <property type="component" value="Unassembled WGS sequence"/>
</dbReference>
<accession>A0A815S104</accession>
<comment type="caution">
    <text evidence="3">The sequence shown here is derived from an EMBL/GenBank/DDBJ whole genome shotgun (WGS) entry which is preliminary data.</text>
</comment>
<gene>
    <name evidence="2" type="ORF">EDS130_LOCUS39233</name>
    <name evidence="3" type="ORF">XAT740_LOCUS38728</name>
</gene>
<evidence type="ECO:0000256" key="1">
    <source>
        <dbReference type="SAM" id="Phobius"/>
    </source>
</evidence>
<reference evidence="3" key="1">
    <citation type="submission" date="2021-02" db="EMBL/GenBank/DDBJ databases">
        <authorList>
            <person name="Nowell W R."/>
        </authorList>
    </citation>
    <scope>NUCLEOTIDE SEQUENCE</scope>
</reference>
<evidence type="ECO:0000313" key="2">
    <source>
        <dbReference type="EMBL" id="CAF1446367.1"/>
    </source>
</evidence>
<feature type="transmembrane region" description="Helical" evidence="1">
    <location>
        <begin position="6"/>
        <end position="29"/>
    </location>
</feature>
<dbReference type="EMBL" id="CAJNOJ010000432">
    <property type="protein sequence ID" value="CAF1446367.1"/>
    <property type="molecule type" value="Genomic_DNA"/>
</dbReference>
<protein>
    <submittedName>
        <fullName evidence="3">Uncharacterized protein</fullName>
    </submittedName>
</protein>
<keyword evidence="1" id="KW-1133">Transmembrane helix</keyword>
<dbReference type="OrthoDB" id="9981316at2759"/>